<dbReference type="Pfam" id="PF05970">
    <property type="entry name" value="PIF1"/>
    <property type="match status" value="1"/>
</dbReference>
<dbReference type="Pfam" id="PF20209">
    <property type="entry name" value="DUF6570"/>
    <property type="match status" value="1"/>
</dbReference>
<keyword evidence="1" id="KW-0234">DNA repair</keyword>
<proteinExistence type="inferred from homology"/>
<evidence type="ECO:0000259" key="4">
    <source>
        <dbReference type="Pfam" id="PF14214"/>
    </source>
</evidence>
<keyword evidence="1" id="KW-0547">Nucleotide-binding</keyword>
<evidence type="ECO:0000256" key="1">
    <source>
        <dbReference type="RuleBase" id="RU363044"/>
    </source>
</evidence>
<evidence type="ECO:0000313" key="6">
    <source>
        <dbReference type="EMBL" id="KAF4618642.1"/>
    </source>
</evidence>
<evidence type="ECO:0000259" key="5">
    <source>
        <dbReference type="Pfam" id="PF20209"/>
    </source>
</evidence>
<dbReference type="EMBL" id="JAACJL010000017">
    <property type="protein sequence ID" value="KAF4618642.1"/>
    <property type="molecule type" value="Genomic_DNA"/>
</dbReference>
<dbReference type="PANTHER" id="PTHR47642">
    <property type="entry name" value="ATP-DEPENDENT DNA HELICASE"/>
    <property type="match status" value="1"/>
</dbReference>
<dbReference type="Proteomes" id="UP000521872">
    <property type="component" value="Unassembled WGS sequence"/>
</dbReference>
<dbReference type="InterPro" id="IPR046700">
    <property type="entry name" value="DUF6570"/>
</dbReference>
<keyword evidence="1" id="KW-0378">Hydrolase</keyword>
<comment type="similarity">
    <text evidence="1">Belongs to the helicase family.</text>
</comment>
<dbReference type="Gene3D" id="3.40.50.300">
    <property type="entry name" value="P-loop containing nucleotide triphosphate hydrolases"/>
    <property type="match status" value="1"/>
</dbReference>
<feature type="region of interest" description="Disordered" evidence="2">
    <location>
        <begin position="1429"/>
        <end position="1452"/>
    </location>
</feature>
<feature type="region of interest" description="Disordered" evidence="2">
    <location>
        <begin position="772"/>
        <end position="860"/>
    </location>
</feature>
<keyword evidence="1" id="KW-0067">ATP-binding</keyword>
<dbReference type="GO" id="GO:0000723">
    <property type="term" value="P:telomere maintenance"/>
    <property type="evidence" value="ECO:0007669"/>
    <property type="project" value="InterPro"/>
</dbReference>
<dbReference type="Pfam" id="PF14214">
    <property type="entry name" value="Helitron_like_N"/>
    <property type="match status" value="1"/>
</dbReference>
<evidence type="ECO:0000256" key="2">
    <source>
        <dbReference type="SAM" id="MobiDB-lite"/>
    </source>
</evidence>
<comment type="catalytic activity">
    <reaction evidence="1">
        <text>ATP + H2O = ADP + phosphate + H(+)</text>
        <dbReference type="Rhea" id="RHEA:13065"/>
        <dbReference type="ChEBI" id="CHEBI:15377"/>
        <dbReference type="ChEBI" id="CHEBI:15378"/>
        <dbReference type="ChEBI" id="CHEBI:30616"/>
        <dbReference type="ChEBI" id="CHEBI:43474"/>
        <dbReference type="ChEBI" id="CHEBI:456216"/>
        <dbReference type="EC" id="5.6.2.3"/>
    </reaction>
</comment>
<dbReference type="PANTHER" id="PTHR47642:SF6">
    <property type="entry name" value="ATP-DEPENDENT DNA HELICASE"/>
    <property type="match status" value="1"/>
</dbReference>
<feature type="compositionally biased region" description="Polar residues" evidence="2">
    <location>
        <begin position="825"/>
        <end position="836"/>
    </location>
</feature>
<feature type="domain" description="Helitron helicase-like" evidence="4">
    <location>
        <begin position="202"/>
        <end position="415"/>
    </location>
</feature>
<dbReference type="SUPFAM" id="SSF52540">
    <property type="entry name" value="P-loop containing nucleoside triphosphate hydrolases"/>
    <property type="match status" value="2"/>
</dbReference>
<keyword evidence="7" id="KW-1185">Reference proteome</keyword>
<organism evidence="6 7">
    <name type="scientific">Agrocybe pediades</name>
    <dbReference type="NCBI Taxonomy" id="84607"/>
    <lineage>
        <taxon>Eukaryota</taxon>
        <taxon>Fungi</taxon>
        <taxon>Dikarya</taxon>
        <taxon>Basidiomycota</taxon>
        <taxon>Agaricomycotina</taxon>
        <taxon>Agaricomycetes</taxon>
        <taxon>Agaricomycetidae</taxon>
        <taxon>Agaricales</taxon>
        <taxon>Agaricineae</taxon>
        <taxon>Strophariaceae</taxon>
        <taxon>Agrocybe</taxon>
    </lineage>
</organism>
<reference evidence="6 7" key="1">
    <citation type="submission" date="2019-12" db="EMBL/GenBank/DDBJ databases">
        <authorList>
            <person name="Floudas D."/>
            <person name="Bentzer J."/>
            <person name="Ahren D."/>
            <person name="Johansson T."/>
            <person name="Persson P."/>
            <person name="Tunlid A."/>
        </authorList>
    </citation>
    <scope>NUCLEOTIDE SEQUENCE [LARGE SCALE GENOMIC DNA]</scope>
    <source>
        <strain evidence="6 7">CBS 102.39</strain>
    </source>
</reference>
<accession>A0A8H4VQS3</accession>
<dbReference type="GO" id="GO:0043139">
    <property type="term" value="F:5'-3' DNA helicase activity"/>
    <property type="evidence" value="ECO:0007669"/>
    <property type="project" value="UniProtKB-EC"/>
</dbReference>
<dbReference type="GO" id="GO:0016787">
    <property type="term" value="F:hydrolase activity"/>
    <property type="evidence" value="ECO:0007669"/>
    <property type="project" value="UniProtKB-KW"/>
</dbReference>
<evidence type="ECO:0000259" key="3">
    <source>
        <dbReference type="Pfam" id="PF05970"/>
    </source>
</evidence>
<comment type="caution">
    <text evidence="6">The sequence shown here is derived from an EMBL/GenBank/DDBJ whole genome shotgun (WGS) entry which is preliminary data.</text>
</comment>
<keyword evidence="1" id="KW-0233">DNA recombination</keyword>
<feature type="compositionally biased region" description="Basic and acidic residues" evidence="2">
    <location>
        <begin position="798"/>
        <end position="811"/>
    </location>
</feature>
<name>A0A8H4VQS3_9AGAR</name>
<evidence type="ECO:0000313" key="7">
    <source>
        <dbReference type="Proteomes" id="UP000521872"/>
    </source>
</evidence>
<feature type="compositionally biased region" description="Basic and acidic residues" evidence="2">
    <location>
        <begin position="1721"/>
        <end position="1731"/>
    </location>
</feature>
<feature type="compositionally biased region" description="Basic and acidic residues" evidence="2">
    <location>
        <begin position="777"/>
        <end position="790"/>
    </location>
</feature>
<dbReference type="InterPro" id="IPR010285">
    <property type="entry name" value="DNA_helicase_pif1-like_DEAD"/>
</dbReference>
<keyword evidence="1" id="KW-0227">DNA damage</keyword>
<dbReference type="InterPro" id="IPR051055">
    <property type="entry name" value="PIF1_helicase"/>
</dbReference>
<dbReference type="InterPro" id="IPR025476">
    <property type="entry name" value="Helitron_helicase-like"/>
</dbReference>
<keyword evidence="1" id="KW-0347">Helicase</keyword>
<dbReference type="GO" id="GO:0006281">
    <property type="term" value="P:DNA repair"/>
    <property type="evidence" value="ECO:0007669"/>
    <property type="project" value="UniProtKB-KW"/>
</dbReference>
<feature type="compositionally biased region" description="Basic and acidic residues" evidence="2">
    <location>
        <begin position="1436"/>
        <end position="1446"/>
    </location>
</feature>
<sequence>MFANPTQKIYDKLPPPVNELDDVLAYIFTGPTKPTPEEMKRTPLLVRRNAVAEALKWLILNHADYADLQIDYTALDQYPEDDVPVTIFYQNKDNNKQVESRGLDDMEIEDGTESGDCLFTVHGLTGTQLENIACTKILRAEALKHLDAEGKVLAIGHSSTPESIYNNPRLYPQMFPHLFPYGLGGVGSIPGVGDVMHKRNLLMYHDKRFQVDPHFPLIAFNQEQVKKSTRSGLILAESKRFDEIADRVLNIDTNALNNLIKRMEEEGSNISPTTEEEMLCYKLLQDIDCLAGKVEGTSTSKKIQRNEIWSLISYIGAPSWFITYSPADVRNPICIYWAAQEINVDFSRLTNEESMRMVVRNPVASARFFHFMVEMFLKHILGVDSKQEGIYGKTAAYYGTVEQQGRLALHLHLLLWIDGALTPQEVRDRIIDKDSDFIKSILDYLSSAAQGEFNTGSKEQVSDTVHLSEQSNNYHDPTRTLPTKPPPLCTGCKTSSCDKCLAVNEWWSTTYLKEIDDILLKSNVHVCNTGLKKNGDIKKNKDYIGCLNNKWKKCKGRFPREIIEESHVDTSTGRILLKKLEAYLNNFTNVLTYLLRCNTDVTSLHSGTAVKAVVAYVSDYITKCGLKTHTIFETIRSVYARNSDVLQSNGQRTERARKLLTKIVNSLTVKMEIGAPMASMYLLGNPDHYTSHTFVPFYWKSYVNYIIRDASRGISEDEAMESDDSEEKVILMKIENKIYPSRIIDDYIYRPDEYECMSLYDWVRLSRRHTIKGKKANKTDTEDESTRADNEFDLNETESSHVEDQDEERTASDASSSDGEPELSKNINAEYINSRSGKNRNEHANANEKSRKRNGFKYKEGHPLRDTHVVTCVKDNKKLVPNFIGGSIPRETEHNADYYYLTMLTLFKPWRTAKDIKGPTDTWKEAFSNYTFSERQNDVMKFFRVRYECLDARDDYRAQLIKATAENTDPDPHSALPGSIADLNKEENFYGVSDETTDILHDNDSRISGTGKTGNKRDLDRKAIRLALEDIGWFNTDKNLLCGEEEMAEPICITPSIKKTGKQWRADVALKRQYAIQARIAAKQQNATQNSTYRYKELQPDDHEGSVKIVDKAELNALYECKAEKDMVDSIASEFKLNAEQFRAYKIAADYVIGKGSGNLRMYIGGMGGTGKTQVIKAITTLFNRRGESKRFLIMAPTGTAAALLGGSTYHYILGMREGNRDDLTLKMLAQVKERLEGVDFIFFDEISMLSCADMYKICERLALALGREDVPFGGLHIIFAGDFAQLPPVIGKESAALYSGEASKTSKSATTLSGQKAAIGKAMWHQVVKVVILRQNMRQKQQTAADKKLRIALENMRYKSCTAADISFLRTRIAGKLPGMPNINDKKYRHQSIITAWNDQKDEINALGSRKFAKETKQQLHRFYSIDETVNPDGGTKKKDEDNKSKRTASRKFHLSNITPMIREKLWNMPPSTNDQHIPGVVDICHGMPIMIRYNEATELCMTRGQEGIIVGWQSATGPHEKPILDVLFVKLTNPPQIVQFDGLPENVVPLTMSPCTITVQFDSGWSTTINRTQIQFLPNFSMTDYASQGKTRPINIVDLTHCPNHQSYYTCLSRSASAHDTIIIKDINIDKITGGTSGWLRQEFRELELLDYITRLDFENKLPHGILQETRKSTIRAFREWKGKDFMPENLHPAIRWEASEEFITDDTEEKTMEWRIVKPEKHSAKDQPKNSSKKRKLAEHTDEDIEPPRKRVQHVKTTADVQADATNHIISSVAYEPIGLPWDATNWSCAYDTLFTLLRHTWIQDKSIWTETTLLQGNPFLTAFMTGLIHNANSTHSFAQLRDAIRSLLHRQDPILFQYGRTPISIYDLISTMTRSTNELAISMKRKVCLNCGWTNLTHTTNRHNSIIDFGNNAVPDINAWFATPCDLTAYRCQNCAQRKIAYKLEFMSPPPVLYISINTLACKPKISRIIEVPDQAPFETKSSYALCGIIYYGSNHFTCRLTMNEHSWYYDGMIQGGNPVYEGVMSFDDTTLLEAKEKIAIGVLYRKIT</sequence>
<dbReference type="GO" id="GO:0006310">
    <property type="term" value="P:DNA recombination"/>
    <property type="evidence" value="ECO:0007669"/>
    <property type="project" value="UniProtKB-KW"/>
</dbReference>
<feature type="domain" description="DUF6570" evidence="5">
    <location>
        <begin position="2"/>
        <end position="76"/>
    </location>
</feature>
<dbReference type="InterPro" id="IPR027417">
    <property type="entry name" value="P-loop_NTPase"/>
</dbReference>
<gene>
    <name evidence="6" type="ORF">D9613_009831</name>
</gene>
<dbReference type="GO" id="GO:0005524">
    <property type="term" value="F:ATP binding"/>
    <property type="evidence" value="ECO:0007669"/>
    <property type="project" value="UniProtKB-KW"/>
</dbReference>
<dbReference type="EC" id="5.6.2.3" evidence="1"/>
<feature type="region of interest" description="Disordered" evidence="2">
    <location>
        <begin position="1721"/>
        <end position="1753"/>
    </location>
</feature>
<feature type="compositionally biased region" description="Basic and acidic residues" evidence="2">
    <location>
        <begin position="839"/>
        <end position="849"/>
    </location>
</feature>
<comment type="cofactor">
    <cofactor evidence="1">
        <name>Mg(2+)</name>
        <dbReference type="ChEBI" id="CHEBI:18420"/>
    </cofactor>
</comment>
<protein>
    <recommendedName>
        <fullName evidence="1">ATP-dependent DNA helicase</fullName>
        <ecNumber evidence="1">5.6.2.3</ecNumber>
    </recommendedName>
</protein>
<feature type="domain" description="DNA helicase Pif1-like DEAD-box helicase" evidence="3">
    <location>
        <begin position="1136"/>
        <end position="1347"/>
    </location>
</feature>